<feature type="chain" id="PRO_5045034060" description="Phage-related membrane protein" evidence="2">
    <location>
        <begin position="25"/>
        <end position="74"/>
    </location>
</feature>
<dbReference type="EMBL" id="CP077077">
    <property type="protein sequence ID" value="QXH54298.1"/>
    <property type="molecule type" value="Genomic_DNA"/>
</dbReference>
<evidence type="ECO:0000313" key="5">
    <source>
        <dbReference type="Proteomes" id="UP000824010"/>
    </source>
</evidence>
<accession>A0ABX8NSH9</accession>
<name>A0ABX8NSH9_9PSED</name>
<dbReference type="RefSeq" id="WP_217865859.1">
    <property type="nucleotide sequence ID" value="NZ_CP077077.1"/>
</dbReference>
<evidence type="ECO:0000313" key="3">
    <source>
        <dbReference type="EMBL" id="QXH54298.1"/>
    </source>
</evidence>
<dbReference type="EMBL" id="CP077077">
    <property type="protein sequence ID" value="QXH59063.1"/>
    <property type="molecule type" value="Genomic_DNA"/>
</dbReference>
<keyword evidence="1" id="KW-0812">Transmembrane</keyword>
<evidence type="ECO:0000256" key="1">
    <source>
        <dbReference type="SAM" id="Phobius"/>
    </source>
</evidence>
<feature type="signal peptide" evidence="2">
    <location>
        <begin position="1"/>
        <end position="24"/>
    </location>
</feature>
<keyword evidence="5" id="KW-1185">Reference proteome</keyword>
<keyword evidence="1" id="KW-0472">Membrane</keyword>
<keyword evidence="1" id="KW-1133">Transmembrane helix</keyword>
<organism evidence="4 5">
    <name type="scientific">Pseudomonas maumuensis</name>
    <dbReference type="NCBI Taxonomy" id="2842354"/>
    <lineage>
        <taxon>Bacteria</taxon>
        <taxon>Pseudomonadati</taxon>
        <taxon>Pseudomonadota</taxon>
        <taxon>Gammaproteobacteria</taxon>
        <taxon>Pseudomonadales</taxon>
        <taxon>Pseudomonadaceae</taxon>
        <taxon>Pseudomonas</taxon>
    </lineage>
</organism>
<dbReference type="Proteomes" id="UP000824010">
    <property type="component" value="Chromosome"/>
</dbReference>
<proteinExistence type="predicted"/>
<feature type="transmembrane region" description="Helical" evidence="1">
    <location>
        <begin position="48"/>
        <end position="72"/>
    </location>
</feature>
<reference evidence="4 5" key="1">
    <citation type="journal article" date="2021" name="Microorganisms">
        <title>The Ever-Expanding Pseudomonas Genus: Description of 43 New Species and Partition of the Pseudomonas putida Group.</title>
        <authorList>
            <person name="Girard L."/>
            <person name="Lood C."/>
            <person name="Hofte M."/>
            <person name="Vandamme P."/>
            <person name="Rokni-Zadeh H."/>
            <person name="van Noort V."/>
            <person name="Lavigne R."/>
            <person name="De Mot R."/>
        </authorList>
    </citation>
    <scope>NUCLEOTIDE SEQUENCE [LARGE SCALE GENOMIC DNA]</scope>
    <source>
        <strain evidence="4 5">COW77</strain>
    </source>
</reference>
<keyword evidence="2" id="KW-0732">Signal</keyword>
<sequence>MSIKKLFAAATVTATVVAAPGVFAAEGTGWDYSQMTSAVDFSTITTGVLAVAGILAGVYAGIKGARIVLGFLRS</sequence>
<protein>
    <recommendedName>
        <fullName evidence="6">Phage-related membrane protein</fullName>
    </recommendedName>
</protein>
<evidence type="ECO:0000313" key="4">
    <source>
        <dbReference type="EMBL" id="QXH59063.1"/>
    </source>
</evidence>
<gene>
    <name evidence="4" type="ORF">KSS90_12940</name>
    <name evidence="3" type="ORF">KSS90_12995</name>
</gene>
<evidence type="ECO:0008006" key="6">
    <source>
        <dbReference type="Google" id="ProtNLM"/>
    </source>
</evidence>
<evidence type="ECO:0000256" key="2">
    <source>
        <dbReference type="SAM" id="SignalP"/>
    </source>
</evidence>